<dbReference type="InterPro" id="IPR017452">
    <property type="entry name" value="GPCR_Rhodpsn_7TM"/>
</dbReference>
<evidence type="ECO:0000256" key="2">
    <source>
        <dbReference type="ARBA" id="ARBA00022475"/>
    </source>
</evidence>
<proteinExistence type="predicted"/>
<dbReference type="PANTHER" id="PTHR24242">
    <property type="entry name" value="G-PROTEIN COUPLED RECEPTOR"/>
    <property type="match status" value="1"/>
</dbReference>
<name>A0A803JHT7_XENTR</name>
<feature type="transmembrane region" description="Helical" evidence="13">
    <location>
        <begin position="309"/>
        <end position="333"/>
    </location>
</feature>
<dbReference type="PRINTS" id="PR00237">
    <property type="entry name" value="GPCRRHODOPSN"/>
</dbReference>
<keyword evidence="11" id="KW-0325">Glycoprotein</keyword>
<keyword evidence="3" id="KW-0716">Sensory transduction</keyword>
<evidence type="ECO:0000256" key="1">
    <source>
        <dbReference type="ARBA" id="ARBA00004651"/>
    </source>
</evidence>
<evidence type="ECO:0000256" key="10">
    <source>
        <dbReference type="ARBA" id="ARBA00023170"/>
    </source>
</evidence>
<dbReference type="PROSITE" id="PS50262">
    <property type="entry name" value="G_PROTEIN_RECEP_F1_2"/>
    <property type="match status" value="1"/>
</dbReference>
<dbReference type="InterPro" id="IPR000276">
    <property type="entry name" value="GPCR_Rhodpsn"/>
</dbReference>
<keyword evidence="4 13" id="KW-0812">Transmembrane</keyword>
<evidence type="ECO:0000256" key="13">
    <source>
        <dbReference type="SAM" id="Phobius"/>
    </source>
</evidence>
<feature type="transmembrane region" description="Helical" evidence="13">
    <location>
        <begin position="345"/>
        <end position="368"/>
    </location>
</feature>
<sequence length="414" mass="47636">MRRTRRGSVRLFSWDFRISTTSRKHFFYLGLKEQENICWAFPRISSNCLQIRKHFFYLGLKEQENICWAFPRISSKWKYFFCLGLKVTREHLLGLPKDLFQLSPDPEMSMKNQTWVSEIVLLGFQNLHNFKVPLFSLFLLIYILTVWENVLIIVLVAFSRNLHSPMYFFIQQLSLSDLLESSNIAPTLLQTVLSDGVTMPLVGCITQLYFVAYSVTFQSLLLAEMSYDRYVAICIPLRYTSIMSHAVCIKIILMSWIFSICSTLATANLIGTLKFCEQNKINHFFCDLDPLLQISCSDTFYVKIEATLMSIPVVVCPFILIIVSYMCIAHAILKIVSHTGRQKAFSTCSSHLAVVSMYYGALIAIYLAPSKKETKTISKVLSLFYTVVIPLVNPVIYSLRSKDIKEAFKKIVQH</sequence>
<evidence type="ECO:0000256" key="12">
    <source>
        <dbReference type="ARBA" id="ARBA00023224"/>
    </source>
</evidence>
<dbReference type="SUPFAM" id="SSF81321">
    <property type="entry name" value="Family A G protein-coupled receptor-like"/>
    <property type="match status" value="1"/>
</dbReference>
<dbReference type="GeneTree" id="ENSGT01150000286948"/>
<evidence type="ECO:0000256" key="6">
    <source>
        <dbReference type="ARBA" id="ARBA00022989"/>
    </source>
</evidence>
<dbReference type="InterPro" id="IPR000725">
    <property type="entry name" value="Olfact_rcpt"/>
</dbReference>
<keyword evidence="8 13" id="KW-0472">Membrane</keyword>
<dbReference type="InParanoid" id="A0A803JHT7"/>
<feature type="transmembrane region" description="Helical" evidence="13">
    <location>
        <begin position="134"/>
        <end position="158"/>
    </location>
</feature>
<dbReference type="InterPro" id="IPR050939">
    <property type="entry name" value="Olfactory_GPCR1"/>
</dbReference>
<keyword evidence="2" id="KW-1003">Cell membrane</keyword>
<organism evidence="15">
    <name type="scientific">Xenopus tropicalis</name>
    <name type="common">Western clawed frog</name>
    <name type="synonym">Silurana tropicalis</name>
    <dbReference type="NCBI Taxonomy" id="8364"/>
    <lineage>
        <taxon>Eukaryota</taxon>
        <taxon>Metazoa</taxon>
        <taxon>Chordata</taxon>
        <taxon>Craniata</taxon>
        <taxon>Vertebrata</taxon>
        <taxon>Euteleostomi</taxon>
        <taxon>Amphibia</taxon>
        <taxon>Batrachia</taxon>
        <taxon>Anura</taxon>
        <taxon>Pipoidea</taxon>
        <taxon>Pipidae</taxon>
        <taxon>Xenopodinae</taxon>
        <taxon>Xenopus</taxon>
        <taxon>Silurana</taxon>
    </lineage>
</organism>
<feature type="transmembrane region" description="Helical" evidence="13">
    <location>
        <begin position="197"/>
        <end position="221"/>
    </location>
</feature>
<evidence type="ECO:0000259" key="14">
    <source>
        <dbReference type="PROSITE" id="PS50262"/>
    </source>
</evidence>
<dbReference type="GO" id="GO:0005886">
    <property type="term" value="C:plasma membrane"/>
    <property type="evidence" value="ECO:0007669"/>
    <property type="project" value="UniProtKB-SubCell"/>
</dbReference>
<dbReference type="Ensembl" id="ENSXETT00000107166">
    <property type="protein sequence ID" value="ENSXETP00000107509"/>
    <property type="gene ID" value="ENSXETG00000048992"/>
</dbReference>
<evidence type="ECO:0000256" key="5">
    <source>
        <dbReference type="ARBA" id="ARBA00022725"/>
    </source>
</evidence>
<keyword evidence="7" id="KW-0297">G-protein coupled receptor</keyword>
<reference evidence="15" key="1">
    <citation type="journal article" date="2010" name="Science">
        <title>The genome of the Western clawed frog Xenopus tropicalis.</title>
        <authorList>
            <person name="Hellsten U."/>
            <person name="Harland R.M."/>
            <person name="Gilchrist M.J."/>
            <person name="Hendrix D."/>
            <person name="Jurka J."/>
            <person name="Kapitonov V."/>
            <person name="Ovcharenko I."/>
            <person name="Putnam N.H."/>
            <person name="Shu S."/>
            <person name="Taher L."/>
            <person name="Blitz I.L."/>
            <person name="Blumberg B."/>
            <person name="Dichmann D.S."/>
            <person name="Dubchak I."/>
            <person name="Amaya E."/>
            <person name="Detter J.C."/>
            <person name="Fletcher R."/>
            <person name="Gerhard D.S."/>
            <person name="Goodstein D."/>
            <person name="Graves T."/>
            <person name="Grigoriev I.V."/>
            <person name="Grimwood J."/>
            <person name="Kawashima T."/>
            <person name="Lindquist E."/>
            <person name="Lucas S.M."/>
            <person name="Mead P.E."/>
            <person name="Mitros T."/>
            <person name="Ogino H."/>
            <person name="Ohta Y."/>
            <person name="Poliakov A.V."/>
            <person name="Pollet N."/>
            <person name="Robert J."/>
            <person name="Salamov A."/>
            <person name="Sater A.K."/>
            <person name="Schmutz J."/>
            <person name="Terry A."/>
            <person name="Vize P.D."/>
            <person name="Warren W.C."/>
            <person name="Wells D."/>
            <person name="Wills A."/>
            <person name="Wilson R.K."/>
            <person name="Zimmerman L.B."/>
            <person name="Zorn A.M."/>
            <person name="Grainger R."/>
            <person name="Grammer T."/>
            <person name="Khokha M.K."/>
            <person name="Richardson P.M."/>
            <person name="Rokhsar D.S."/>
        </authorList>
    </citation>
    <scope>NUCLEOTIDE SEQUENCE [LARGE SCALE GENOMIC DNA]</scope>
    <source>
        <strain evidence="15">Nigerian</strain>
    </source>
</reference>
<evidence type="ECO:0000313" key="15">
    <source>
        <dbReference type="Ensembl" id="ENSXETP00000107509"/>
    </source>
</evidence>
<evidence type="ECO:0000256" key="3">
    <source>
        <dbReference type="ARBA" id="ARBA00022606"/>
    </source>
</evidence>
<dbReference type="PANTHER" id="PTHR24242:SF398">
    <property type="entry name" value="OLFACTORY RECEPTOR 11L1-LIKE"/>
    <property type="match status" value="1"/>
</dbReference>
<dbReference type="GO" id="GO:0004984">
    <property type="term" value="F:olfactory receptor activity"/>
    <property type="evidence" value="ECO:0007669"/>
    <property type="project" value="InterPro"/>
</dbReference>
<keyword evidence="6 13" id="KW-1133">Transmembrane helix</keyword>
<dbReference type="Pfam" id="PF13853">
    <property type="entry name" value="7tm_4"/>
    <property type="match status" value="1"/>
</dbReference>
<dbReference type="PRINTS" id="PR00245">
    <property type="entry name" value="OLFACTORYR"/>
</dbReference>
<reference evidence="15" key="2">
    <citation type="submission" date="2021-03" db="UniProtKB">
        <authorList>
            <consortium name="Ensembl"/>
        </authorList>
    </citation>
    <scope>IDENTIFICATION</scope>
</reference>
<dbReference type="Gene3D" id="1.20.1070.10">
    <property type="entry name" value="Rhodopsin 7-helix transmembrane proteins"/>
    <property type="match status" value="1"/>
</dbReference>
<protein>
    <recommendedName>
        <fullName evidence="14">G-protein coupled receptors family 1 profile domain-containing protein</fullName>
    </recommendedName>
</protein>
<evidence type="ECO:0000256" key="9">
    <source>
        <dbReference type="ARBA" id="ARBA00023157"/>
    </source>
</evidence>
<evidence type="ECO:0000256" key="8">
    <source>
        <dbReference type="ARBA" id="ARBA00023136"/>
    </source>
</evidence>
<evidence type="ECO:0000256" key="11">
    <source>
        <dbReference type="ARBA" id="ARBA00023180"/>
    </source>
</evidence>
<evidence type="ECO:0000256" key="4">
    <source>
        <dbReference type="ARBA" id="ARBA00022692"/>
    </source>
</evidence>
<dbReference type="FunFam" id="1.20.1070.10:FF:000010">
    <property type="entry name" value="Olfactory receptor"/>
    <property type="match status" value="1"/>
</dbReference>
<dbReference type="AlphaFoldDB" id="A0A803JHT7"/>
<feature type="transmembrane region" description="Helical" evidence="13">
    <location>
        <begin position="380"/>
        <end position="399"/>
    </location>
</feature>
<feature type="domain" description="G-protein coupled receptors family 1 profile" evidence="14">
    <location>
        <begin position="148"/>
        <end position="397"/>
    </location>
</feature>
<evidence type="ECO:0000256" key="7">
    <source>
        <dbReference type="ARBA" id="ARBA00023040"/>
    </source>
</evidence>
<keyword evidence="5" id="KW-0552">Olfaction</keyword>
<keyword evidence="12" id="KW-0807">Transducer</keyword>
<dbReference type="GO" id="GO:0004930">
    <property type="term" value="F:G protein-coupled receptor activity"/>
    <property type="evidence" value="ECO:0007669"/>
    <property type="project" value="UniProtKB-KW"/>
</dbReference>
<comment type="subcellular location">
    <subcellularLocation>
        <location evidence="1">Cell membrane</location>
        <topology evidence="1">Multi-pass membrane protein</topology>
    </subcellularLocation>
</comment>
<feature type="transmembrane region" description="Helical" evidence="13">
    <location>
        <begin position="242"/>
        <end position="265"/>
    </location>
</feature>
<keyword evidence="10" id="KW-0675">Receptor</keyword>
<accession>A0A803JHT7</accession>
<keyword evidence="9" id="KW-1015">Disulfide bond</keyword>